<accession>A0A8S5VDN7</accession>
<name>A0A8S5VDN7_9CAUD</name>
<evidence type="ECO:0000313" key="1">
    <source>
        <dbReference type="EMBL" id="DAG04836.1"/>
    </source>
</evidence>
<reference evidence="1" key="1">
    <citation type="journal article" date="2021" name="Proc. Natl. Acad. Sci. U.S.A.">
        <title>A Catalog of Tens of Thousands of Viruses from Human Metagenomes Reveals Hidden Associations with Chronic Diseases.</title>
        <authorList>
            <person name="Tisza M.J."/>
            <person name="Buck C.B."/>
        </authorList>
    </citation>
    <scope>NUCLEOTIDE SEQUENCE</scope>
    <source>
        <strain evidence="1">CtGa111</strain>
    </source>
</reference>
<proteinExistence type="predicted"/>
<organism evidence="1">
    <name type="scientific">Siphoviridae sp. ctGa111</name>
    <dbReference type="NCBI Taxonomy" id="2825413"/>
    <lineage>
        <taxon>Viruses</taxon>
        <taxon>Duplodnaviria</taxon>
        <taxon>Heunggongvirae</taxon>
        <taxon>Uroviricota</taxon>
        <taxon>Caudoviricetes</taxon>
    </lineage>
</organism>
<dbReference type="EMBL" id="BK016245">
    <property type="protein sequence ID" value="DAG04836.1"/>
    <property type="molecule type" value="Genomic_DNA"/>
</dbReference>
<sequence>MKKITGVLKAKGFDDCNFEFYVDDNMTEKQIEMEVYQRAGFSLDWTEEDGYEPYTVTMYRKKRDE</sequence>
<protein>
    <submittedName>
        <fullName evidence="1">Uncharacterized protein</fullName>
    </submittedName>
</protein>